<comment type="caution">
    <text evidence="2">The sequence shown here is derived from an EMBL/GenBank/DDBJ whole genome shotgun (WGS) entry which is preliminary data.</text>
</comment>
<evidence type="ECO:0000313" key="3">
    <source>
        <dbReference type="EMBL" id="RKN14819.1"/>
    </source>
</evidence>
<dbReference type="SUPFAM" id="SSF54637">
    <property type="entry name" value="Thioesterase/thiol ester dehydrase-isomerase"/>
    <property type="match status" value="1"/>
</dbReference>
<dbReference type="OrthoDB" id="9799036at2"/>
<organism evidence="2 5">
    <name type="scientific">Streptomyces radicis</name>
    <dbReference type="NCBI Taxonomy" id="1750517"/>
    <lineage>
        <taxon>Bacteria</taxon>
        <taxon>Bacillati</taxon>
        <taxon>Actinomycetota</taxon>
        <taxon>Actinomycetes</taxon>
        <taxon>Kitasatosporales</taxon>
        <taxon>Streptomycetaceae</taxon>
        <taxon>Streptomyces</taxon>
    </lineage>
</organism>
<gene>
    <name evidence="3" type="ORF">D7318_28435</name>
    <name evidence="2" type="ORF">D7319_28680</name>
</gene>
<dbReference type="Gene3D" id="3.10.129.10">
    <property type="entry name" value="Hotdog Thioesterase"/>
    <property type="match status" value="1"/>
</dbReference>
<dbReference type="Pfam" id="PF03061">
    <property type="entry name" value="4HBT"/>
    <property type="match status" value="1"/>
</dbReference>
<dbReference type="Proteomes" id="UP000268652">
    <property type="component" value="Unassembled WGS sequence"/>
</dbReference>
<evidence type="ECO:0000259" key="1">
    <source>
        <dbReference type="Pfam" id="PF03061"/>
    </source>
</evidence>
<dbReference type="Proteomes" id="UP000275024">
    <property type="component" value="Unassembled WGS sequence"/>
</dbReference>
<sequence>MGDCRLRYGVASGRLAGMTPHVWEQRVSLADLDFHRHVNNARMLAWVQDSWADLAATAEGVPPAFVAVQHTARYQAPCPYQRRVRIETTVTKLGRSSVTGIARITDGSVIFAEITSTWVGVDPVRQRPRALTELEREAFGRHRIDEPLVPVAAAQLAG</sequence>
<accession>A0A3A9VUW9</accession>
<feature type="domain" description="Thioesterase" evidence="1">
    <location>
        <begin position="37"/>
        <end position="107"/>
    </location>
</feature>
<dbReference type="CDD" id="cd00586">
    <property type="entry name" value="4HBT"/>
    <property type="match status" value="1"/>
</dbReference>
<reference evidence="4 5" key="1">
    <citation type="submission" date="2018-09" db="EMBL/GenBank/DDBJ databases">
        <title>Streptomyces sp. nov. DS1-2, an endophytic actinomycete isolated from roots of Dendrobium scabrilingue.</title>
        <authorList>
            <person name="Kuncharoen N."/>
            <person name="Kudo T."/>
            <person name="Ohkuma M."/>
            <person name="Yuki M."/>
            <person name="Tanasupawat S."/>
        </authorList>
    </citation>
    <scope>NUCLEOTIDE SEQUENCE [LARGE SCALE GENOMIC DNA]</scope>
    <source>
        <strain evidence="2 5">AZ1-7</strain>
        <strain evidence="3 4">DS1-2</strain>
    </source>
</reference>
<proteinExistence type="predicted"/>
<name>A0A3A9VUW9_9ACTN</name>
<dbReference type="EMBL" id="RBDX01000037">
    <property type="protein sequence ID" value="RKN04312.1"/>
    <property type="molecule type" value="Genomic_DNA"/>
</dbReference>
<dbReference type="AlphaFoldDB" id="A0A3A9VUW9"/>
<evidence type="ECO:0000313" key="2">
    <source>
        <dbReference type="EMBL" id="RKN04312.1"/>
    </source>
</evidence>
<keyword evidence="4" id="KW-1185">Reference proteome</keyword>
<dbReference type="InterPro" id="IPR029069">
    <property type="entry name" value="HotDog_dom_sf"/>
</dbReference>
<protein>
    <recommendedName>
        <fullName evidence="1">Thioesterase domain-containing protein</fullName>
    </recommendedName>
</protein>
<dbReference type="EMBL" id="RBDY01000036">
    <property type="protein sequence ID" value="RKN14819.1"/>
    <property type="molecule type" value="Genomic_DNA"/>
</dbReference>
<dbReference type="InterPro" id="IPR006683">
    <property type="entry name" value="Thioestr_dom"/>
</dbReference>
<evidence type="ECO:0000313" key="5">
    <source>
        <dbReference type="Proteomes" id="UP000275024"/>
    </source>
</evidence>
<evidence type="ECO:0000313" key="4">
    <source>
        <dbReference type="Proteomes" id="UP000268652"/>
    </source>
</evidence>